<dbReference type="EMBL" id="JAEPRD010000347">
    <property type="protein sequence ID" value="KAG2191823.1"/>
    <property type="molecule type" value="Genomic_DNA"/>
</dbReference>
<dbReference type="InterPro" id="IPR043502">
    <property type="entry name" value="DNA/RNA_pol_sf"/>
</dbReference>
<evidence type="ECO:0000256" key="4">
    <source>
        <dbReference type="ARBA" id="ARBA00022750"/>
    </source>
</evidence>
<dbReference type="PROSITE" id="PS00141">
    <property type="entry name" value="ASP_PROTEASE"/>
    <property type="match status" value="1"/>
</dbReference>
<evidence type="ECO:0000256" key="2">
    <source>
        <dbReference type="ARBA" id="ARBA00022695"/>
    </source>
</evidence>
<dbReference type="PANTHER" id="PTHR37984:SF5">
    <property type="entry name" value="PROTEIN NYNRIN-LIKE"/>
    <property type="match status" value="1"/>
</dbReference>
<dbReference type="GO" id="GO:0004190">
    <property type="term" value="F:aspartic-type endopeptidase activity"/>
    <property type="evidence" value="ECO:0007669"/>
    <property type="project" value="UniProtKB-KW"/>
</dbReference>
<dbReference type="AlphaFoldDB" id="A0A8H7QG24"/>
<feature type="region of interest" description="Disordered" evidence="11">
    <location>
        <begin position="222"/>
        <end position="256"/>
    </location>
</feature>
<keyword evidence="7" id="KW-0460">Magnesium</keyword>
<dbReference type="InterPro" id="IPR041577">
    <property type="entry name" value="RT_RNaseH_2"/>
</dbReference>
<keyword evidence="8" id="KW-0694">RNA-binding</keyword>
<dbReference type="Gene3D" id="3.30.70.270">
    <property type="match status" value="2"/>
</dbReference>
<accession>A0A8H7QG24</accession>
<feature type="domain" description="Peptidase A2" evidence="12">
    <location>
        <begin position="78"/>
        <end position="93"/>
    </location>
</feature>
<evidence type="ECO:0000256" key="5">
    <source>
        <dbReference type="ARBA" id="ARBA00022759"/>
    </source>
</evidence>
<evidence type="ECO:0000256" key="11">
    <source>
        <dbReference type="SAM" id="MobiDB-lite"/>
    </source>
</evidence>
<evidence type="ECO:0000256" key="6">
    <source>
        <dbReference type="ARBA" id="ARBA00022801"/>
    </source>
</evidence>
<dbReference type="SUPFAM" id="SSF56672">
    <property type="entry name" value="DNA/RNA polymerases"/>
    <property type="match status" value="1"/>
</dbReference>
<dbReference type="CDD" id="cd00303">
    <property type="entry name" value="retropepsin_like"/>
    <property type="match status" value="1"/>
</dbReference>
<feature type="domain" description="Reverse transcriptase" evidence="13">
    <location>
        <begin position="411"/>
        <end position="607"/>
    </location>
</feature>
<evidence type="ECO:0000256" key="1">
    <source>
        <dbReference type="ARBA" id="ARBA00022679"/>
    </source>
</evidence>
<dbReference type="GO" id="GO:0015074">
    <property type="term" value="P:DNA integration"/>
    <property type="evidence" value="ECO:0007669"/>
    <property type="project" value="UniProtKB-KW"/>
</dbReference>
<dbReference type="InterPro" id="IPR000477">
    <property type="entry name" value="RT_dom"/>
</dbReference>
<proteinExistence type="predicted"/>
<dbReference type="InterPro" id="IPR050951">
    <property type="entry name" value="Retrovirus_Pol_polyprotein"/>
</dbReference>
<dbReference type="Gene3D" id="2.40.70.10">
    <property type="entry name" value="Acid Proteases"/>
    <property type="match status" value="1"/>
</dbReference>
<dbReference type="GO" id="GO:0006508">
    <property type="term" value="P:proteolysis"/>
    <property type="evidence" value="ECO:0007669"/>
    <property type="project" value="InterPro"/>
</dbReference>
<organism evidence="14 15">
    <name type="scientific">Mucor saturninus</name>
    <dbReference type="NCBI Taxonomy" id="64648"/>
    <lineage>
        <taxon>Eukaryota</taxon>
        <taxon>Fungi</taxon>
        <taxon>Fungi incertae sedis</taxon>
        <taxon>Mucoromycota</taxon>
        <taxon>Mucoromycotina</taxon>
        <taxon>Mucoromycetes</taxon>
        <taxon>Mucorales</taxon>
        <taxon>Mucorineae</taxon>
        <taxon>Mucoraceae</taxon>
        <taxon>Mucor</taxon>
    </lineage>
</organism>
<keyword evidence="6" id="KW-0378">Hydrolase</keyword>
<dbReference type="CDD" id="cd01647">
    <property type="entry name" value="RT_LTR"/>
    <property type="match status" value="1"/>
</dbReference>
<dbReference type="InterPro" id="IPR001995">
    <property type="entry name" value="Peptidase_A2_cat"/>
</dbReference>
<keyword evidence="15" id="KW-1185">Reference proteome</keyword>
<evidence type="ECO:0000256" key="8">
    <source>
        <dbReference type="ARBA" id="ARBA00022884"/>
    </source>
</evidence>
<keyword evidence="1" id="KW-0808">Transferase</keyword>
<dbReference type="PROSITE" id="PS50878">
    <property type="entry name" value="RT_POL"/>
    <property type="match status" value="1"/>
</dbReference>
<evidence type="ECO:0008006" key="16">
    <source>
        <dbReference type="Google" id="ProtNLM"/>
    </source>
</evidence>
<keyword evidence="4" id="KW-0645">Protease</keyword>
<dbReference type="GO" id="GO:0004519">
    <property type="term" value="F:endonuclease activity"/>
    <property type="evidence" value="ECO:0007669"/>
    <property type="project" value="UniProtKB-KW"/>
</dbReference>
<evidence type="ECO:0000259" key="12">
    <source>
        <dbReference type="PROSITE" id="PS50175"/>
    </source>
</evidence>
<dbReference type="InterPro" id="IPR043128">
    <property type="entry name" value="Rev_trsase/Diguanyl_cyclase"/>
</dbReference>
<gene>
    <name evidence="14" type="ORF">INT47_006654</name>
</gene>
<evidence type="ECO:0000256" key="10">
    <source>
        <dbReference type="ARBA" id="ARBA00023268"/>
    </source>
</evidence>
<dbReference type="GO" id="GO:0003723">
    <property type="term" value="F:RNA binding"/>
    <property type="evidence" value="ECO:0007669"/>
    <property type="project" value="UniProtKB-KW"/>
</dbReference>
<keyword evidence="3" id="KW-0540">Nuclease</keyword>
<dbReference type="Pfam" id="PF13975">
    <property type="entry name" value="gag-asp_proteas"/>
    <property type="match status" value="1"/>
</dbReference>
<protein>
    <recommendedName>
        <fullName evidence="16">Reverse transcriptase</fullName>
    </recommendedName>
</protein>
<dbReference type="Pfam" id="PF17919">
    <property type="entry name" value="RT_RNaseH_2"/>
    <property type="match status" value="1"/>
</dbReference>
<keyword evidence="2" id="KW-0548">Nucleotidyltransferase</keyword>
<keyword evidence="4" id="KW-0064">Aspartyl protease</keyword>
<dbReference type="FunFam" id="3.30.70.270:FF:000020">
    <property type="entry name" value="Transposon Tf2-6 polyprotein-like Protein"/>
    <property type="match status" value="1"/>
</dbReference>
<dbReference type="PROSITE" id="PS50175">
    <property type="entry name" value="ASP_PROT_RETROV"/>
    <property type="match status" value="1"/>
</dbReference>
<evidence type="ECO:0000256" key="3">
    <source>
        <dbReference type="ARBA" id="ARBA00022722"/>
    </source>
</evidence>
<dbReference type="OrthoDB" id="5593162at2759"/>
<sequence length="799" mass="90545">METLIAYDITEDVLNRKADINVKDLLIAAPGLKKDLVKSVRKKTKRTDPTSLTLAFAEDDDVDTTAIYTEVYIGQFKIKAILDTGSDKTVISKKLADILELNIRTPSNSVFTLENGTKQAALGLIYDVPINLGGKLIVPGSIEVLPVCPTQLIIGNNRLKRAKAKMNLEEKVVKIEYKGDKVHVPFVFTKDHDNITNLKSQTTKYTYADQINTVQSTPIGLVNPIVDNDTGEESDSDVSEKSDESDELLPESSDEESVTDLYILEDTYGETRKINHKKDIISMENNPELSDNYLIKLQSAIYLSPYSKTSFTIKPMNLSVSQMEETKFMLFITNDKLHDRDSTWQPASSYLKHNQDVLTIYLISNSDSTIELSAQETIGELDPTEEDFFHIEEVHDPSQGTMIEYEEKLSNKIDLTNVPAKTKQAYVKMMYNFDHIFDWNNDKIGNIDIMEHTIKLKSDAIPKRSEVMNYPLSNIDDLPDNLSKAHWMSTFDLRSGFFQANISRESKPLTTVVCSLGDFYFKKLPTGIKTSPSIFSQMMEQCLHELINDCIIIYLDDVTCFTNVENPEQHLLDLRKTFTCMANHGIVLNPAKCHFFQKRILFLGYVVTRNTIEPNPDTITKIILGLASYYRRFVPQFAKIARPLHQQLQTTKKIAWTSETTAAFTKLKELLVSEPVLCKPDFVKKFYVVTDASKDGLGAVLTQKDDEGHEHPIIYSSRLLHGAEVNYGISKLELLAVVWAVKLYRPYLLGSKFTVTIISDHSALNGLLKTKQPSGILARWIKILSEYDFEIKYRPGRVN</sequence>
<keyword evidence="9" id="KW-0229">DNA integration</keyword>
<dbReference type="Pfam" id="PF00078">
    <property type="entry name" value="RVT_1"/>
    <property type="match status" value="1"/>
</dbReference>
<keyword evidence="10" id="KW-0511">Multifunctional enzyme</keyword>
<evidence type="ECO:0000313" key="15">
    <source>
        <dbReference type="Proteomes" id="UP000603453"/>
    </source>
</evidence>
<feature type="compositionally biased region" description="Acidic residues" evidence="11">
    <location>
        <begin position="229"/>
        <end position="256"/>
    </location>
</feature>
<dbReference type="Gene3D" id="3.10.10.10">
    <property type="entry name" value="HIV Type 1 Reverse Transcriptase, subunit A, domain 1"/>
    <property type="match status" value="1"/>
</dbReference>
<dbReference type="CDD" id="cd09274">
    <property type="entry name" value="RNase_HI_RT_Ty3"/>
    <property type="match status" value="1"/>
</dbReference>
<name>A0A8H7QG24_9FUNG</name>
<evidence type="ECO:0000256" key="7">
    <source>
        <dbReference type="ARBA" id="ARBA00022842"/>
    </source>
</evidence>
<evidence type="ECO:0000259" key="13">
    <source>
        <dbReference type="PROSITE" id="PS50878"/>
    </source>
</evidence>
<evidence type="ECO:0000313" key="14">
    <source>
        <dbReference type="EMBL" id="KAG2191823.1"/>
    </source>
</evidence>
<reference evidence="14" key="1">
    <citation type="submission" date="2020-12" db="EMBL/GenBank/DDBJ databases">
        <title>Metabolic potential, ecology and presence of endohyphal bacteria is reflected in genomic diversity of Mucoromycotina.</title>
        <authorList>
            <person name="Muszewska A."/>
            <person name="Okrasinska A."/>
            <person name="Steczkiewicz K."/>
            <person name="Drgas O."/>
            <person name="Orlowska M."/>
            <person name="Perlinska-Lenart U."/>
            <person name="Aleksandrzak-Piekarczyk T."/>
            <person name="Szatraj K."/>
            <person name="Zielenkiewicz U."/>
            <person name="Pilsyk S."/>
            <person name="Malc E."/>
            <person name="Mieczkowski P."/>
            <person name="Kruszewska J.S."/>
            <person name="Biernat P."/>
            <person name="Pawlowska J."/>
        </authorList>
    </citation>
    <scope>NUCLEOTIDE SEQUENCE</scope>
    <source>
        <strain evidence="14">WA0000017839</strain>
    </source>
</reference>
<evidence type="ECO:0000256" key="9">
    <source>
        <dbReference type="ARBA" id="ARBA00022908"/>
    </source>
</evidence>
<dbReference type="InterPro" id="IPR021109">
    <property type="entry name" value="Peptidase_aspartic_dom_sf"/>
</dbReference>
<dbReference type="PANTHER" id="PTHR37984">
    <property type="entry name" value="PROTEIN CBG26694"/>
    <property type="match status" value="1"/>
</dbReference>
<dbReference type="SUPFAM" id="SSF50630">
    <property type="entry name" value="Acid proteases"/>
    <property type="match status" value="1"/>
</dbReference>
<dbReference type="GO" id="GO:0016779">
    <property type="term" value="F:nucleotidyltransferase activity"/>
    <property type="evidence" value="ECO:0007669"/>
    <property type="project" value="UniProtKB-KW"/>
</dbReference>
<keyword evidence="5" id="KW-0255">Endonuclease</keyword>
<comment type="caution">
    <text evidence="14">The sequence shown here is derived from an EMBL/GenBank/DDBJ whole genome shotgun (WGS) entry which is preliminary data.</text>
</comment>
<dbReference type="InterPro" id="IPR001969">
    <property type="entry name" value="Aspartic_peptidase_AS"/>
</dbReference>
<dbReference type="Proteomes" id="UP000603453">
    <property type="component" value="Unassembled WGS sequence"/>
</dbReference>